<dbReference type="SUPFAM" id="SSF103506">
    <property type="entry name" value="Mitochondrial carrier"/>
    <property type="match status" value="1"/>
</dbReference>
<accession>A0A1E7FX01</accession>
<evidence type="ECO:0000256" key="9">
    <source>
        <dbReference type="ARBA" id="ARBA00023136"/>
    </source>
</evidence>
<keyword evidence="3 11" id="KW-0813">Transport</keyword>
<evidence type="ECO:0000256" key="4">
    <source>
        <dbReference type="ARBA" id="ARBA00022692"/>
    </source>
</evidence>
<keyword evidence="6" id="KW-0999">Mitochondrion inner membrane</keyword>
<organism evidence="12 13">
    <name type="scientific">Fragilariopsis cylindrus CCMP1102</name>
    <dbReference type="NCBI Taxonomy" id="635003"/>
    <lineage>
        <taxon>Eukaryota</taxon>
        <taxon>Sar</taxon>
        <taxon>Stramenopiles</taxon>
        <taxon>Ochrophyta</taxon>
        <taxon>Bacillariophyta</taxon>
        <taxon>Bacillariophyceae</taxon>
        <taxon>Bacillariophycidae</taxon>
        <taxon>Bacillariales</taxon>
        <taxon>Bacillariaceae</taxon>
        <taxon>Fragilariopsis</taxon>
    </lineage>
</organism>
<keyword evidence="4 10" id="KW-0812">Transmembrane</keyword>
<keyword evidence="8" id="KW-0496">Mitochondrion</keyword>
<evidence type="ECO:0000256" key="7">
    <source>
        <dbReference type="ARBA" id="ARBA00022989"/>
    </source>
</evidence>
<evidence type="ECO:0000256" key="2">
    <source>
        <dbReference type="ARBA" id="ARBA00006375"/>
    </source>
</evidence>
<dbReference type="OrthoDB" id="427452at2759"/>
<feature type="repeat" description="Solcar" evidence="10">
    <location>
        <begin position="276"/>
        <end position="369"/>
    </location>
</feature>
<dbReference type="KEGG" id="fcy:FRACYDRAFT_177828"/>
<keyword evidence="5" id="KW-0677">Repeat</keyword>
<comment type="subcellular location">
    <subcellularLocation>
        <location evidence="1">Mitochondrion inner membrane</location>
        <topology evidence="1">Multi-pass membrane protein</topology>
    </subcellularLocation>
</comment>
<dbReference type="PROSITE" id="PS50920">
    <property type="entry name" value="SOLCAR"/>
    <property type="match status" value="3"/>
</dbReference>
<dbReference type="EMBL" id="KV784353">
    <property type="protein sequence ID" value="OEU22678.1"/>
    <property type="molecule type" value="Genomic_DNA"/>
</dbReference>
<dbReference type="InterPro" id="IPR044677">
    <property type="entry name" value="SLC25A3/Pic2/Mir1-like"/>
</dbReference>
<evidence type="ECO:0000256" key="10">
    <source>
        <dbReference type="PROSITE-ProRule" id="PRU00282"/>
    </source>
</evidence>
<dbReference type="GO" id="GO:1990547">
    <property type="term" value="P:mitochondrial phosphate ion transmembrane transport"/>
    <property type="evidence" value="ECO:0007669"/>
    <property type="project" value="InterPro"/>
</dbReference>
<evidence type="ECO:0000256" key="11">
    <source>
        <dbReference type="RuleBase" id="RU000488"/>
    </source>
</evidence>
<gene>
    <name evidence="12" type="ORF">FRACYDRAFT_177828</name>
</gene>
<evidence type="ECO:0000313" key="12">
    <source>
        <dbReference type="EMBL" id="OEU22678.1"/>
    </source>
</evidence>
<reference evidence="12 13" key="1">
    <citation type="submission" date="2016-09" db="EMBL/GenBank/DDBJ databases">
        <title>Extensive genetic diversity and differential bi-allelic expression allows diatom success in the polar Southern Ocean.</title>
        <authorList>
            <consortium name="DOE Joint Genome Institute"/>
            <person name="Mock T."/>
            <person name="Otillar R.P."/>
            <person name="Strauss J."/>
            <person name="Dupont C."/>
            <person name="Frickenhaus S."/>
            <person name="Maumus F."/>
            <person name="Mcmullan M."/>
            <person name="Sanges R."/>
            <person name="Schmutz J."/>
            <person name="Toseland A."/>
            <person name="Valas R."/>
            <person name="Veluchamy A."/>
            <person name="Ward B.J."/>
            <person name="Allen A."/>
            <person name="Barry K."/>
            <person name="Falciatore A."/>
            <person name="Ferrante M."/>
            <person name="Fortunato A.E."/>
            <person name="Gloeckner G."/>
            <person name="Gruber A."/>
            <person name="Hipkin R."/>
            <person name="Janech M."/>
            <person name="Kroth P."/>
            <person name="Leese F."/>
            <person name="Lindquist E."/>
            <person name="Lyon B.R."/>
            <person name="Martin J."/>
            <person name="Mayer C."/>
            <person name="Parker M."/>
            <person name="Quesneville H."/>
            <person name="Raymond J."/>
            <person name="Uhlig C."/>
            <person name="Valentin K.U."/>
            <person name="Worden A.Z."/>
            <person name="Armbrust E.V."/>
            <person name="Bowler C."/>
            <person name="Green B."/>
            <person name="Moulton V."/>
            <person name="Van Oosterhout C."/>
            <person name="Grigoriev I."/>
        </authorList>
    </citation>
    <scope>NUCLEOTIDE SEQUENCE [LARGE SCALE GENOMIC DNA]</scope>
    <source>
        <strain evidence="12 13">CCMP1102</strain>
    </source>
</reference>
<dbReference type="GO" id="GO:0005315">
    <property type="term" value="F:phosphate transmembrane transporter activity"/>
    <property type="evidence" value="ECO:0007669"/>
    <property type="project" value="InterPro"/>
</dbReference>
<sequence>MTEDLSTLLSKEYNCVISNSDDKFLSIQPSISLYQVGIGEEFGQAATATTFGPLASCALTRELPRFTFDIYALFGISGATGCALTHSFVIPLDVVKTRAQTAPESYSTINIVTDIVEKEGISGLLTGAQATLAGYAWYGISVYPSYAFFKRFLGHTVLTPDLAVAHANDIALIAGALAAVIASLGLTPLEAARIRVVTDPTRYKSLGLIGTLKTIALEGSENESVELSSSLQSLYKGLPSLMTRQVIFGSIKFLAFEQACAAIYSASPMLRDATWTSLLVSLVAGGFSGALSCFVSQPADAVLTYVSQDDQSRTSSTGNNKGLGVLEGSRLMIEEGGVSSLFRGLGSRSLWAASIISGQFLLYDIFRNFFGVNTEDLSQIYNVNL</sequence>
<evidence type="ECO:0000256" key="1">
    <source>
        <dbReference type="ARBA" id="ARBA00004448"/>
    </source>
</evidence>
<proteinExistence type="inferred from homology"/>
<evidence type="ECO:0000313" key="13">
    <source>
        <dbReference type="Proteomes" id="UP000095751"/>
    </source>
</evidence>
<dbReference type="GO" id="GO:0005743">
    <property type="term" value="C:mitochondrial inner membrane"/>
    <property type="evidence" value="ECO:0007669"/>
    <property type="project" value="UniProtKB-SubCell"/>
</dbReference>
<feature type="repeat" description="Solcar" evidence="10">
    <location>
        <begin position="69"/>
        <end position="152"/>
    </location>
</feature>
<dbReference type="InterPro" id="IPR018108">
    <property type="entry name" value="MCP_transmembrane"/>
</dbReference>
<evidence type="ECO:0000256" key="3">
    <source>
        <dbReference type="ARBA" id="ARBA00022448"/>
    </source>
</evidence>
<dbReference type="InterPro" id="IPR023395">
    <property type="entry name" value="MCP_dom_sf"/>
</dbReference>
<evidence type="ECO:0000256" key="6">
    <source>
        <dbReference type="ARBA" id="ARBA00022792"/>
    </source>
</evidence>
<keyword evidence="9 10" id="KW-0472">Membrane</keyword>
<dbReference type="PANTHER" id="PTHR45671:SF12">
    <property type="entry name" value="MITOCHONDRIAL PHOSPHATE CARRIER PROTEIN"/>
    <property type="match status" value="1"/>
</dbReference>
<dbReference type="Gene3D" id="1.50.40.10">
    <property type="entry name" value="Mitochondrial carrier domain"/>
    <property type="match status" value="2"/>
</dbReference>
<name>A0A1E7FX01_9STRA</name>
<keyword evidence="13" id="KW-1185">Reference proteome</keyword>
<dbReference type="Proteomes" id="UP000095751">
    <property type="component" value="Unassembled WGS sequence"/>
</dbReference>
<dbReference type="Pfam" id="PF00153">
    <property type="entry name" value="Mito_carr"/>
    <property type="match status" value="3"/>
</dbReference>
<protein>
    <submittedName>
        <fullName evidence="12">Mitochondrial carrier</fullName>
    </submittedName>
</protein>
<evidence type="ECO:0000256" key="5">
    <source>
        <dbReference type="ARBA" id="ARBA00022737"/>
    </source>
</evidence>
<dbReference type="PANTHER" id="PTHR45671">
    <property type="entry name" value="SOLUTE CARRIER FAMILY 25 (MITOCHONDRIAL CARRIER PHOSPHATE CARRIER), MEMBER 3, LIKE-RELATED-RELATED"/>
    <property type="match status" value="1"/>
</dbReference>
<comment type="similarity">
    <text evidence="2 11">Belongs to the mitochondrial carrier (TC 2.A.29) family.</text>
</comment>
<dbReference type="InParanoid" id="A0A1E7FX01"/>
<feature type="repeat" description="Solcar" evidence="10">
    <location>
        <begin position="166"/>
        <end position="262"/>
    </location>
</feature>
<keyword evidence="7" id="KW-1133">Transmembrane helix</keyword>
<evidence type="ECO:0000256" key="8">
    <source>
        <dbReference type="ARBA" id="ARBA00023128"/>
    </source>
</evidence>
<dbReference type="AlphaFoldDB" id="A0A1E7FX01"/>